<keyword evidence="7" id="KW-1185">Reference proteome</keyword>
<dbReference type="PANTHER" id="PTHR47973">
    <property type="entry name" value="CYSTEINE-RICH RECEPTOR-LIKE PROTEIN KINASE 3"/>
    <property type="match status" value="1"/>
</dbReference>
<dbReference type="GO" id="GO:0004672">
    <property type="term" value="F:protein kinase activity"/>
    <property type="evidence" value="ECO:0007669"/>
    <property type="project" value="InterPro"/>
</dbReference>
<evidence type="ECO:0000313" key="7">
    <source>
        <dbReference type="Proteomes" id="UP001141552"/>
    </source>
</evidence>
<feature type="domain" description="Serine-threonine/tyrosine-protein kinase catalytic" evidence="5">
    <location>
        <begin position="9"/>
        <end position="48"/>
    </location>
</feature>
<keyword evidence="2" id="KW-0547">Nucleotide-binding</keyword>
<reference evidence="6" key="2">
    <citation type="journal article" date="2023" name="Plants (Basel)">
        <title>Annotation of the Turnera subulata (Passifloraceae) Draft Genome Reveals the S-Locus Evolved after the Divergence of Turneroideae from Passifloroideae in a Stepwise Manner.</title>
        <authorList>
            <person name="Henning P.M."/>
            <person name="Roalson E.H."/>
            <person name="Mir W."/>
            <person name="McCubbin A.G."/>
            <person name="Shore J.S."/>
        </authorList>
    </citation>
    <scope>NUCLEOTIDE SEQUENCE</scope>
    <source>
        <strain evidence="6">F60SS</strain>
    </source>
</reference>
<dbReference type="AlphaFoldDB" id="A0A9Q0G8U6"/>
<dbReference type="GO" id="GO:0005524">
    <property type="term" value="F:ATP binding"/>
    <property type="evidence" value="ECO:0007669"/>
    <property type="project" value="UniProtKB-KW"/>
</dbReference>
<dbReference type="InterPro" id="IPR052059">
    <property type="entry name" value="CR_Ser/Thr_kinase"/>
</dbReference>
<reference evidence="6" key="1">
    <citation type="submission" date="2022-02" db="EMBL/GenBank/DDBJ databases">
        <authorList>
            <person name="Henning P.M."/>
            <person name="McCubbin A.G."/>
            <person name="Shore J.S."/>
        </authorList>
    </citation>
    <scope>NUCLEOTIDE SEQUENCE</scope>
    <source>
        <strain evidence="6">F60SS</strain>
        <tissue evidence="6">Leaves</tissue>
    </source>
</reference>
<name>A0A9Q0G8U6_9ROSI</name>
<evidence type="ECO:0000256" key="2">
    <source>
        <dbReference type="ARBA" id="ARBA00022741"/>
    </source>
</evidence>
<proteinExistence type="predicted"/>
<dbReference type="Gene3D" id="1.10.510.10">
    <property type="entry name" value="Transferase(Phosphotransferase) domain 1"/>
    <property type="match status" value="1"/>
</dbReference>
<keyword evidence="4" id="KW-0067">ATP-binding</keyword>
<evidence type="ECO:0000313" key="6">
    <source>
        <dbReference type="EMBL" id="KAJ4845734.1"/>
    </source>
</evidence>
<accession>A0A9Q0G8U6</accession>
<sequence>MEESYGGAGHYLCWKFVPPEYAFYGSLTEKADAYSYGVLLFYILTGSTRNRFIQEDDQRFWPSLALDIDHVVSNGILDVVDPALLQEGSEEAKLRDFAVLGVKCVSPQAENRPTMI</sequence>
<evidence type="ECO:0000256" key="3">
    <source>
        <dbReference type="ARBA" id="ARBA00022777"/>
    </source>
</evidence>
<gene>
    <name evidence="6" type="ORF">Tsubulata_044686</name>
</gene>
<keyword evidence="1" id="KW-0808">Transferase</keyword>
<evidence type="ECO:0000256" key="4">
    <source>
        <dbReference type="ARBA" id="ARBA00022840"/>
    </source>
</evidence>
<organism evidence="6 7">
    <name type="scientific">Turnera subulata</name>
    <dbReference type="NCBI Taxonomy" id="218843"/>
    <lineage>
        <taxon>Eukaryota</taxon>
        <taxon>Viridiplantae</taxon>
        <taxon>Streptophyta</taxon>
        <taxon>Embryophyta</taxon>
        <taxon>Tracheophyta</taxon>
        <taxon>Spermatophyta</taxon>
        <taxon>Magnoliopsida</taxon>
        <taxon>eudicotyledons</taxon>
        <taxon>Gunneridae</taxon>
        <taxon>Pentapetalae</taxon>
        <taxon>rosids</taxon>
        <taxon>fabids</taxon>
        <taxon>Malpighiales</taxon>
        <taxon>Passifloraceae</taxon>
        <taxon>Turnera</taxon>
    </lineage>
</organism>
<protein>
    <recommendedName>
        <fullName evidence="5">Serine-threonine/tyrosine-protein kinase catalytic domain-containing protein</fullName>
    </recommendedName>
</protein>
<evidence type="ECO:0000256" key="1">
    <source>
        <dbReference type="ARBA" id="ARBA00022679"/>
    </source>
</evidence>
<evidence type="ECO:0000259" key="5">
    <source>
        <dbReference type="Pfam" id="PF07714"/>
    </source>
</evidence>
<keyword evidence="3" id="KW-0418">Kinase</keyword>
<dbReference type="EMBL" id="JAKUCV010001596">
    <property type="protein sequence ID" value="KAJ4845734.1"/>
    <property type="molecule type" value="Genomic_DNA"/>
</dbReference>
<dbReference type="OrthoDB" id="75710at2759"/>
<dbReference type="Proteomes" id="UP001141552">
    <property type="component" value="Unassembled WGS sequence"/>
</dbReference>
<comment type="caution">
    <text evidence="6">The sequence shown here is derived from an EMBL/GenBank/DDBJ whole genome shotgun (WGS) entry which is preliminary data.</text>
</comment>
<dbReference type="Pfam" id="PF07714">
    <property type="entry name" value="PK_Tyr_Ser-Thr"/>
    <property type="match status" value="1"/>
</dbReference>
<dbReference type="InterPro" id="IPR011009">
    <property type="entry name" value="Kinase-like_dom_sf"/>
</dbReference>
<dbReference type="SUPFAM" id="SSF56112">
    <property type="entry name" value="Protein kinase-like (PK-like)"/>
    <property type="match status" value="1"/>
</dbReference>
<dbReference type="InterPro" id="IPR001245">
    <property type="entry name" value="Ser-Thr/Tyr_kinase_cat_dom"/>
</dbReference>